<dbReference type="Pfam" id="PF03692">
    <property type="entry name" value="CxxCxxCC"/>
    <property type="match status" value="1"/>
</dbReference>
<dbReference type="InterPro" id="IPR005358">
    <property type="entry name" value="Puta_zinc/iron-chelating_dom"/>
</dbReference>
<gene>
    <name evidence="3" type="ORF">NO263_04965</name>
</gene>
<dbReference type="InterPro" id="IPR008228">
    <property type="entry name" value="UCP006173"/>
</dbReference>
<organism evidence="3 4">
    <name type="scientific">Gluconacetobacter entanii</name>
    <dbReference type="NCBI Taxonomy" id="108528"/>
    <lineage>
        <taxon>Bacteria</taxon>
        <taxon>Pseudomonadati</taxon>
        <taxon>Pseudomonadota</taxon>
        <taxon>Alphaproteobacteria</taxon>
        <taxon>Acetobacterales</taxon>
        <taxon>Acetobacteraceae</taxon>
        <taxon>Gluconacetobacter</taxon>
    </lineage>
</organism>
<feature type="region of interest" description="Disordered" evidence="2">
    <location>
        <begin position="160"/>
        <end position="179"/>
    </location>
</feature>
<sequence>MTERDMGAMGMENGNEAGERPFWMTVPLSRMTRAQWESLCDGCGRCCLHKLRDDETEEIVFTDVACRLLDTKTCLCTDYPNRQRKVQDCISLTPDMLEEIDWLPPTCGYRLIHEGRPLPWWHPLVSGRPETVHEAGVSVSGRVISERRAGALEDHIVEWPGECPPGADSTQPPDIASRG</sequence>
<comment type="caution">
    <text evidence="3">The sequence shown here is derived from an EMBL/GenBank/DDBJ whole genome shotgun (WGS) entry which is preliminary data.</text>
</comment>
<dbReference type="EMBL" id="JANGSQ010000091">
    <property type="protein sequence ID" value="MCW4589929.1"/>
    <property type="molecule type" value="Genomic_DNA"/>
</dbReference>
<protein>
    <recommendedName>
        <fullName evidence="1">UPF0260 protein NO263_04965</fullName>
    </recommendedName>
</protein>
<dbReference type="PANTHER" id="PTHR37421">
    <property type="entry name" value="UPF0260 PROTEIN YCGN"/>
    <property type="match status" value="1"/>
</dbReference>
<proteinExistence type="inferred from homology"/>
<evidence type="ECO:0000256" key="2">
    <source>
        <dbReference type="SAM" id="MobiDB-lite"/>
    </source>
</evidence>
<evidence type="ECO:0000256" key="1">
    <source>
        <dbReference type="HAMAP-Rule" id="MF_00676"/>
    </source>
</evidence>
<dbReference type="NCBIfam" id="NF003507">
    <property type="entry name" value="PRK05170.2-5"/>
    <property type="match status" value="1"/>
</dbReference>
<accession>A0ABT3K3F9</accession>
<dbReference type="PANTHER" id="PTHR37421:SF1">
    <property type="entry name" value="UPF0260 PROTEIN YCGN"/>
    <property type="match status" value="1"/>
</dbReference>
<dbReference type="HAMAP" id="MF_00676">
    <property type="entry name" value="UPF0260"/>
    <property type="match status" value="1"/>
</dbReference>
<evidence type="ECO:0000313" key="3">
    <source>
        <dbReference type="EMBL" id="MCW4589929.1"/>
    </source>
</evidence>
<reference evidence="3 4" key="1">
    <citation type="submission" date="2022-07" db="EMBL/GenBank/DDBJ databases">
        <title>Genome stability of Gluconacetobacter entanii AV429.</title>
        <authorList>
            <person name="Trcek J."/>
            <person name="Cepec E."/>
        </authorList>
    </citation>
    <scope>NUCLEOTIDE SEQUENCE [LARGE SCALE GENOMIC DNA]</scope>
    <source>
        <strain evidence="3 4">AV429_2022</strain>
    </source>
</reference>
<keyword evidence="4" id="KW-1185">Reference proteome</keyword>
<evidence type="ECO:0000313" key="4">
    <source>
        <dbReference type="Proteomes" id="UP001526337"/>
    </source>
</evidence>
<dbReference type="NCBIfam" id="NF003501">
    <property type="entry name" value="PRK05170.1-5"/>
    <property type="match status" value="1"/>
</dbReference>
<dbReference type="Proteomes" id="UP001526337">
    <property type="component" value="Unassembled WGS sequence"/>
</dbReference>
<comment type="similarity">
    <text evidence="1">Belongs to the UPF0260 family.</text>
</comment>
<name>A0ABT3K3F9_9PROT</name>